<reference evidence="2 3" key="1">
    <citation type="journal article" date="2014" name="PLoS ONE">
        <title>Global Analysis of Gene Expression Profiles in Physic Nut (Jatropha curcas L.) Seedlings Exposed to Salt Stress.</title>
        <authorList>
            <person name="Zhang L."/>
            <person name="Zhang C."/>
            <person name="Wu P."/>
            <person name="Chen Y."/>
            <person name="Li M."/>
            <person name="Jiang H."/>
            <person name="Wu G."/>
        </authorList>
    </citation>
    <scope>NUCLEOTIDE SEQUENCE [LARGE SCALE GENOMIC DNA]</scope>
    <source>
        <strain evidence="3">cv. GZQX0401</strain>
        <tissue evidence="2">Young leaves</tissue>
    </source>
</reference>
<accession>A0A067JIT7</accession>
<organism evidence="2 3">
    <name type="scientific">Jatropha curcas</name>
    <name type="common">Barbados nut</name>
    <dbReference type="NCBI Taxonomy" id="180498"/>
    <lineage>
        <taxon>Eukaryota</taxon>
        <taxon>Viridiplantae</taxon>
        <taxon>Streptophyta</taxon>
        <taxon>Embryophyta</taxon>
        <taxon>Tracheophyta</taxon>
        <taxon>Spermatophyta</taxon>
        <taxon>Magnoliopsida</taxon>
        <taxon>eudicotyledons</taxon>
        <taxon>Gunneridae</taxon>
        <taxon>Pentapetalae</taxon>
        <taxon>rosids</taxon>
        <taxon>fabids</taxon>
        <taxon>Malpighiales</taxon>
        <taxon>Euphorbiaceae</taxon>
        <taxon>Crotonoideae</taxon>
        <taxon>Jatropheae</taxon>
        <taxon>Jatropha</taxon>
    </lineage>
</organism>
<evidence type="ECO:0000313" key="3">
    <source>
        <dbReference type="Proteomes" id="UP000027138"/>
    </source>
</evidence>
<feature type="region of interest" description="Disordered" evidence="1">
    <location>
        <begin position="34"/>
        <end position="68"/>
    </location>
</feature>
<gene>
    <name evidence="2" type="ORF">JCGZ_26628</name>
</gene>
<keyword evidence="3" id="KW-1185">Reference proteome</keyword>
<protein>
    <submittedName>
        <fullName evidence="2">Uncharacterized protein</fullName>
    </submittedName>
</protein>
<dbReference type="EMBL" id="KK915179">
    <property type="protein sequence ID" value="KDP23886.1"/>
    <property type="molecule type" value="Genomic_DNA"/>
</dbReference>
<evidence type="ECO:0000313" key="2">
    <source>
        <dbReference type="EMBL" id="KDP23886.1"/>
    </source>
</evidence>
<proteinExistence type="predicted"/>
<dbReference type="Proteomes" id="UP000027138">
    <property type="component" value="Unassembled WGS sequence"/>
</dbReference>
<evidence type="ECO:0000256" key="1">
    <source>
        <dbReference type="SAM" id="MobiDB-lite"/>
    </source>
</evidence>
<name>A0A067JIT7_JATCU</name>
<dbReference type="AlphaFoldDB" id="A0A067JIT7"/>
<sequence>MGWPWYMPRLWQMHESMRMFSPLPRLGRVRLLGLGRSSKENTESQRTPRVGRGQHYARGSPARISKLL</sequence>